<reference evidence="5 6" key="1">
    <citation type="submission" date="2014-12" db="EMBL/GenBank/DDBJ databases">
        <title>Draft genome sequence of Paenibacillus kamchatkensis strain B-2647.</title>
        <authorList>
            <person name="Karlyshev A.V."/>
            <person name="Kudryashova E.B."/>
        </authorList>
    </citation>
    <scope>NUCLEOTIDE SEQUENCE [LARGE SCALE GENOMIC DNA]</scope>
    <source>
        <strain evidence="5 6">VKM B-2647</strain>
    </source>
</reference>
<keyword evidence="3" id="KW-0804">Transcription</keyword>
<accession>A0ABR5ADJ6</accession>
<evidence type="ECO:0000256" key="2">
    <source>
        <dbReference type="ARBA" id="ARBA00023125"/>
    </source>
</evidence>
<dbReference type="InterPro" id="IPR003313">
    <property type="entry name" value="AraC-bd"/>
</dbReference>
<evidence type="ECO:0000313" key="5">
    <source>
        <dbReference type="EMBL" id="KIL38763.1"/>
    </source>
</evidence>
<sequence length="292" mass="33128">MNLIQPMDLGPHAFAMSYRGETKGEHWVRFHAHQGVELLYVHEGCGSVTMERRSYPLRPGMLFCFQPYQLHKVEVPAQAGVRYVRSNLTFDPRIADSYTAPFPKLQSFLRRIWKGALTQQAFELGGDDRLPQLLASFDEARRQAAGDPQEEERALFLLALLRHLQLHVFPPAEEAAGGAAKASRHVERILDWLEERYAQPFELEAMAAELHLSPYHISHLFKSHTGSTLSEYIAARRIREACALLANTDLPVQDIGREVGGLSTSYFCQLFKKHKGVSPQAYRVAVRRAYEA</sequence>
<dbReference type="SUPFAM" id="SSF46689">
    <property type="entry name" value="Homeodomain-like"/>
    <property type="match status" value="2"/>
</dbReference>
<feature type="domain" description="HTH araC/xylS-type" evidence="4">
    <location>
        <begin position="187"/>
        <end position="285"/>
    </location>
</feature>
<organism evidence="5 6">
    <name type="scientific">Gordoniibacillus kamchatkensis</name>
    <dbReference type="NCBI Taxonomy" id="1590651"/>
    <lineage>
        <taxon>Bacteria</taxon>
        <taxon>Bacillati</taxon>
        <taxon>Bacillota</taxon>
        <taxon>Bacilli</taxon>
        <taxon>Bacillales</taxon>
        <taxon>Paenibacillaceae</taxon>
        <taxon>Gordoniibacillus</taxon>
    </lineage>
</organism>
<dbReference type="PANTHER" id="PTHR43280">
    <property type="entry name" value="ARAC-FAMILY TRANSCRIPTIONAL REGULATOR"/>
    <property type="match status" value="1"/>
</dbReference>
<name>A0ABR5ADJ6_9BACL</name>
<evidence type="ECO:0000313" key="6">
    <source>
        <dbReference type="Proteomes" id="UP000031967"/>
    </source>
</evidence>
<evidence type="ECO:0000256" key="3">
    <source>
        <dbReference type="ARBA" id="ARBA00023163"/>
    </source>
</evidence>
<dbReference type="SMART" id="SM00342">
    <property type="entry name" value="HTH_ARAC"/>
    <property type="match status" value="1"/>
</dbReference>
<evidence type="ECO:0000259" key="4">
    <source>
        <dbReference type="PROSITE" id="PS01124"/>
    </source>
</evidence>
<dbReference type="InterPro" id="IPR037923">
    <property type="entry name" value="HTH-like"/>
</dbReference>
<keyword evidence="2" id="KW-0238">DNA-binding</keyword>
<keyword evidence="1" id="KW-0805">Transcription regulation</keyword>
<dbReference type="Proteomes" id="UP000031967">
    <property type="component" value="Unassembled WGS sequence"/>
</dbReference>
<evidence type="ECO:0000256" key="1">
    <source>
        <dbReference type="ARBA" id="ARBA00023015"/>
    </source>
</evidence>
<dbReference type="PANTHER" id="PTHR43280:SF2">
    <property type="entry name" value="HTH-TYPE TRANSCRIPTIONAL REGULATOR EXSA"/>
    <property type="match status" value="1"/>
</dbReference>
<dbReference type="Pfam" id="PF02311">
    <property type="entry name" value="AraC_binding"/>
    <property type="match status" value="1"/>
</dbReference>
<protein>
    <recommendedName>
        <fullName evidence="4">HTH araC/xylS-type domain-containing protein</fullName>
    </recommendedName>
</protein>
<dbReference type="InterPro" id="IPR018060">
    <property type="entry name" value="HTH_AraC"/>
</dbReference>
<dbReference type="Gene3D" id="2.60.120.10">
    <property type="entry name" value="Jelly Rolls"/>
    <property type="match status" value="1"/>
</dbReference>
<dbReference type="InterPro" id="IPR009057">
    <property type="entry name" value="Homeodomain-like_sf"/>
</dbReference>
<comment type="caution">
    <text evidence="5">The sequence shown here is derived from an EMBL/GenBank/DDBJ whole genome shotgun (WGS) entry which is preliminary data.</text>
</comment>
<dbReference type="Pfam" id="PF12833">
    <property type="entry name" value="HTH_18"/>
    <property type="match status" value="1"/>
</dbReference>
<keyword evidence="6" id="KW-1185">Reference proteome</keyword>
<dbReference type="EMBL" id="JXAK01000052">
    <property type="protein sequence ID" value="KIL38763.1"/>
    <property type="molecule type" value="Genomic_DNA"/>
</dbReference>
<dbReference type="InterPro" id="IPR014710">
    <property type="entry name" value="RmlC-like_jellyroll"/>
</dbReference>
<gene>
    <name evidence="5" type="ORF">SD70_24500</name>
</gene>
<dbReference type="PROSITE" id="PS01124">
    <property type="entry name" value="HTH_ARAC_FAMILY_2"/>
    <property type="match status" value="1"/>
</dbReference>
<proteinExistence type="predicted"/>
<dbReference type="Gene3D" id="1.10.10.60">
    <property type="entry name" value="Homeodomain-like"/>
    <property type="match status" value="2"/>
</dbReference>
<dbReference type="RefSeq" id="WP_041050551.1">
    <property type="nucleotide sequence ID" value="NZ_JXAK01000052.1"/>
</dbReference>
<dbReference type="SUPFAM" id="SSF51215">
    <property type="entry name" value="Regulatory protein AraC"/>
    <property type="match status" value="1"/>
</dbReference>